<dbReference type="PANTHER" id="PTHR33392:SF6">
    <property type="entry name" value="POLYISOPRENYL-TEICHOIC ACID--PEPTIDOGLYCAN TEICHOIC ACID TRANSFERASE TAGU"/>
    <property type="match status" value="1"/>
</dbReference>
<dbReference type="Pfam" id="PF03816">
    <property type="entry name" value="LytR_cpsA_psr"/>
    <property type="match status" value="1"/>
</dbReference>
<protein>
    <submittedName>
        <fullName evidence="4">LCP family protein</fullName>
    </submittedName>
</protein>
<dbReference type="AlphaFoldDB" id="A0A9X2D4R4"/>
<evidence type="ECO:0000313" key="5">
    <source>
        <dbReference type="Proteomes" id="UP001139485"/>
    </source>
</evidence>
<feature type="signal peptide" evidence="2">
    <location>
        <begin position="1"/>
        <end position="30"/>
    </location>
</feature>
<comment type="caution">
    <text evidence="4">The sequence shown here is derived from an EMBL/GenBank/DDBJ whole genome shotgun (WGS) entry which is preliminary data.</text>
</comment>
<dbReference type="EMBL" id="JAMOIL010000002">
    <property type="protein sequence ID" value="MCM0619203.1"/>
    <property type="molecule type" value="Genomic_DNA"/>
</dbReference>
<proteinExistence type="inferred from homology"/>
<dbReference type="InterPro" id="IPR004474">
    <property type="entry name" value="LytR_CpsA_psr"/>
</dbReference>
<accession>A0A9X2D4R4</accession>
<evidence type="ECO:0000259" key="3">
    <source>
        <dbReference type="Pfam" id="PF03816"/>
    </source>
</evidence>
<name>A0A9X2D4R4_9ACTN</name>
<dbReference type="Gene3D" id="3.40.630.190">
    <property type="entry name" value="LCP protein"/>
    <property type="match status" value="1"/>
</dbReference>
<dbReference type="NCBIfam" id="TIGR00350">
    <property type="entry name" value="lytR_cpsA_psr"/>
    <property type="match status" value="1"/>
</dbReference>
<evidence type="ECO:0000313" key="4">
    <source>
        <dbReference type="EMBL" id="MCM0619203.1"/>
    </source>
</evidence>
<dbReference type="PANTHER" id="PTHR33392">
    <property type="entry name" value="POLYISOPRENYL-TEICHOIC ACID--PEPTIDOGLYCAN TEICHOIC ACID TRANSFERASE TAGU"/>
    <property type="match status" value="1"/>
</dbReference>
<gene>
    <name evidence="4" type="ORF">M8330_02695</name>
</gene>
<sequence length="304" mass="32595">MSRYVVSTVRRLGLLAVVLALVAVVVPDSATPEDEVTVVALPHARGLDTSDRVVWILAVGSDARPGQDMTRSRGDALQMVGIDTRTGAAASIGIPRDSWVPIPGHGSNRVNAALYYGGPQLLGRTVGSFLGLQPDYVMVTRFTFFENMVRDIGGITVSNPRPFADEFLKPKGFKAGRIHLGGYDAHVFSRIRKSLPGGDFDRSANQQRVLRGIAAKVRQRAGQPGFLERGVLSVLRNTRANAAPAELFRLAQAVAQVRPGRISTCVLGGSFATINGASVIRPSYAQARRLANAARRDATLPRGC</sequence>
<comment type="similarity">
    <text evidence="1">Belongs to the LytR/CpsA/Psr (LCP) family.</text>
</comment>
<evidence type="ECO:0000256" key="2">
    <source>
        <dbReference type="SAM" id="SignalP"/>
    </source>
</evidence>
<dbReference type="RefSeq" id="WP_250826088.1">
    <property type="nucleotide sequence ID" value="NZ_JAMOIL010000002.1"/>
</dbReference>
<organism evidence="4 5">
    <name type="scientific">Nocardioides bruguierae</name>
    <dbReference type="NCBI Taxonomy" id="2945102"/>
    <lineage>
        <taxon>Bacteria</taxon>
        <taxon>Bacillati</taxon>
        <taxon>Actinomycetota</taxon>
        <taxon>Actinomycetes</taxon>
        <taxon>Propionibacteriales</taxon>
        <taxon>Nocardioidaceae</taxon>
        <taxon>Nocardioides</taxon>
    </lineage>
</organism>
<dbReference type="Proteomes" id="UP001139485">
    <property type="component" value="Unassembled WGS sequence"/>
</dbReference>
<feature type="chain" id="PRO_5040763000" evidence="2">
    <location>
        <begin position="31"/>
        <end position="304"/>
    </location>
</feature>
<keyword evidence="5" id="KW-1185">Reference proteome</keyword>
<reference evidence="4" key="1">
    <citation type="submission" date="2022-05" db="EMBL/GenBank/DDBJ databases">
        <authorList>
            <person name="Tuo L."/>
        </authorList>
    </citation>
    <scope>NUCLEOTIDE SEQUENCE</scope>
    <source>
        <strain evidence="4">BSK12Z-4</strain>
    </source>
</reference>
<keyword evidence="2" id="KW-0732">Signal</keyword>
<dbReference type="InterPro" id="IPR050922">
    <property type="entry name" value="LytR/CpsA/Psr_CW_biosynth"/>
</dbReference>
<evidence type="ECO:0000256" key="1">
    <source>
        <dbReference type="ARBA" id="ARBA00006068"/>
    </source>
</evidence>
<feature type="domain" description="Cell envelope-related transcriptional attenuator" evidence="3">
    <location>
        <begin position="74"/>
        <end position="218"/>
    </location>
</feature>